<protein>
    <recommendedName>
        <fullName evidence="5">MYND-type domain-containing protein</fullName>
    </recommendedName>
</protein>
<dbReference type="InterPro" id="IPR002893">
    <property type="entry name" value="Znf_MYND"/>
</dbReference>
<accession>A0A6A6DGQ4</accession>
<keyword evidence="3" id="KW-0862">Zinc</keyword>
<keyword evidence="2 4" id="KW-0863">Zinc-finger</keyword>
<evidence type="ECO:0000313" key="6">
    <source>
        <dbReference type="EMBL" id="KAF2177628.1"/>
    </source>
</evidence>
<reference evidence="6" key="1">
    <citation type="journal article" date="2020" name="Stud. Mycol.">
        <title>101 Dothideomycetes genomes: a test case for predicting lifestyles and emergence of pathogens.</title>
        <authorList>
            <person name="Haridas S."/>
            <person name="Albert R."/>
            <person name="Binder M."/>
            <person name="Bloem J."/>
            <person name="Labutti K."/>
            <person name="Salamov A."/>
            <person name="Andreopoulos B."/>
            <person name="Baker S."/>
            <person name="Barry K."/>
            <person name="Bills G."/>
            <person name="Bluhm B."/>
            <person name="Cannon C."/>
            <person name="Castanera R."/>
            <person name="Culley D."/>
            <person name="Daum C."/>
            <person name="Ezra D."/>
            <person name="Gonzalez J."/>
            <person name="Henrissat B."/>
            <person name="Kuo A."/>
            <person name="Liang C."/>
            <person name="Lipzen A."/>
            <person name="Lutzoni F."/>
            <person name="Magnuson J."/>
            <person name="Mondo S."/>
            <person name="Nolan M."/>
            <person name="Ohm R."/>
            <person name="Pangilinan J."/>
            <person name="Park H.-J."/>
            <person name="Ramirez L."/>
            <person name="Alfaro M."/>
            <person name="Sun H."/>
            <person name="Tritt A."/>
            <person name="Yoshinaga Y."/>
            <person name="Zwiers L.-H."/>
            <person name="Turgeon B."/>
            <person name="Goodwin S."/>
            <person name="Spatafora J."/>
            <person name="Crous P."/>
            <person name="Grigoriev I."/>
        </authorList>
    </citation>
    <scope>NUCLEOTIDE SEQUENCE</scope>
    <source>
        <strain evidence="6">CBS 207.26</strain>
    </source>
</reference>
<dbReference type="SUPFAM" id="SSF144232">
    <property type="entry name" value="HIT/MYND zinc finger-like"/>
    <property type="match status" value="1"/>
</dbReference>
<dbReference type="PROSITE" id="PS50865">
    <property type="entry name" value="ZF_MYND_2"/>
    <property type="match status" value="1"/>
</dbReference>
<gene>
    <name evidence="6" type="ORF">K469DRAFT_507433</name>
</gene>
<proteinExistence type="predicted"/>
<keyword evidence="1" id="KW-0479">Metal-binding</keyword>
<dbReference type="OrthoDB" id="432970at2759"/>
<feature type="domain" description="MYND-type" evidence="5">
    <location>
        <begin position="9"/>
        <end position="45"/>
    </location>
</feature>
<dbReference type="Gene3D" id="6.10.140.2220">
    <property type="match status" value="1"/>
</dbReference>
<keyword evidence="7" id="KW-1185">Reference proteome</keyword>
<dbReference type="GO" id="GO:0008270">
    <property type="term" value="F:zinc ion binding"/>
    <property type="evidence" value="ECO:0007669"/>
    <property type="project" value="UniProtKB-KW"/>
</dbReference>
<evidence type="ECO:0000256" key="4">
    <source>
        <dbReference type="PROSITE-ProRule" id="PRU00134"/>
    </source>
</evidence>
<organism evidence="6 7">
    <name type="scientific">Zopfia rhizophila CBS 207.26</name>
    <dbReference type="NCBI Taxonomy" id="1314779"/>
    <lineage>
        <taxon>Eukaryota</taxon>
        <taxon>Fungi</taxon>
        <taxon>Dikarya</taxon>
        <taxon>Ascomycota</taxon>
        <taxon>Pezizomycotina</taxon>
        <taxon>Dothideomycetes</taxon>
        <taxon>Dothideomycetes incertae sedis</taxon>
        <taxon>Zopfiaceae</taxon>
        <taxon>Zopfia</taxon>
    </lineage>
</organism>
<feature type="non-terminal residue" evidence="6">
    <location>
        <position position="323"/>
    </location>
</feature>
<dbReference type="EMBL" id="ML994686">
    <property type="protein sequence ID" value="KAF2177628.1"/>
    <property type="molecule type" value="Genomic_DNA"/>
</dbReference>
<dbReference type="AlphaFoldDB" id="A0A6A6DGQ4"/>
<evidence type="ECO:0000256" key="3">
    <source>
        <dbReference type="ARBA" id="ARBA00022833"/>
    </source>
</evidence>
<evidence type="ECO:0000313" key="7">
    <source>
        <dbReference type="Proteomes" id="UP000800200"/>
    </source>
</evidence>
<evidence type="ECO:0000259" key="5">
    <source>
        <dbReference type="PROSITE" id="PS50865"/>
    </source>
</evidence>
<name>A0A6A6DGQ4_9PEZI</name>
<evidence type="ECO:0000256" key="1">
    <source>
        <dbReference type="ARBA" id="ARBA00022723"/>
    </source>
</evidence>
<dbReference type="Proteomes" id="UP000800200">
    <property type="component" value="Unassembled WGS sequence"/>
</dbReference>
<sequence>MEGEAHTACSHCGRDASLKCGRCKVHVYCNKECQKEDWKTHKAICNEIRLEKVIERAADTLQKIYFAFREKTFDNCIRKVEDKGTVLVLHDHSKGTTRSGGFFQKVPNHLFKNEVDRKAALTVMNCNEPWAYLRDIFTQLTEGLDIKIEELDVKLKNIPKKTMVKYGNGHIDENNYAHSILRITSVKSGNMMVVDVTGPQYGMSQSFWKWHQYKEKHVEHVVIVCPFGNHYNYLKACAAIEGNPGLLYTIGWCAAKQVNEAVKKWSKASNLTLARLLRLDDKTFDNEQTNLVRNVAHTVGQYVRKSNFKGLTTKAALYEIRNP</sequence>
<evidence type="ECO:0000256" key="2">
    <source>
        <dbReference type="ARBA" id="ARBA00022771"/>
    </source>
</evidence>
<dbReference type="Pfam" id="PF01753">
    <property type="entry name" value="zf-MYND"/>
    <property type="match status" value="1"/>
</dbReference>